<dbReference type="SUPFAM" id="SSF46785">
    <property type="entry name" value="Winged helix' DNA-binding domain"/>
    <property type="match status" value="1"/>
</dbReference>
<dbReference type="CDD" id="cd00090">
    <property type="entry name" value="HTH_ARSR"/>
    <property type="match status" value="1"/>
</dbReference>
<dbReference type="InterPro" id="IPR011991">
    <property type="entry name" value="ArsR-like_HTH"/>
</dbReference>
<evidence type="ECO:0000313" key="2">
    <source>
        <dbReference type="EMBL" id="RXR26475.1"/>
    </source>
</evidence>
<dbReference type="SMART" id="SM00418">
    <property type="entry name" value="HTH_ARSR"/>
    <property type="match status" value="1"/>
</dbReference>
<organism evidence="2 3">
    <name type="scientific">Sphingobium fluviale</name>
    <dbReference type="NCBI Taxonomy" id="2506423"/>
    <lineage>
        <taxon>Bacteria</taxon>
        <taxon>Pseudomonadati</taxon>
        <taxon>Pseudomonadota</taxon>
        <taxon>Alphaproteobacteria</taxon>
        <taxon>Sphingomonadales</taxon>
        <taxon>Sphingomonadaceae</taxon>
        <taxon>Sphingobium</taxon>
    </lineage>
</organism>
<dbReference type="GO" id="GO:0003700">
    <property type="term" value="F:DNA-binding transcription factor activity"/>
    <property type="evidence" value="ECO:0007669"/>
    <property type="project" value="InterPro"/>
</dbReference>
<dbReference type="PROSITE" id="PS50987">
    <property type="entry name" value="HTH_ARSR_2"/>
    <property type="match status" value="1"/>
</dbReference>
<dbReference type="Pfam" id="PF01022">
    <property type="entry name" value="HTH_5"/>
    <property type="match status" value="1"/>
</dbReference>
<name>A0A4V1N382_9SPHN</name>
<dbReference type="PANTHER" id="PTHR38600:SF2">
    <property type="entry name" value="SLL0088 PROTEIN"/>
    <property type="match status" value="1"/>
</dbReference>
<dbReference type="InterPro" id="IPR036388">
    <property type="entry name" value="WH-like_DNA-bd_sf"/>
</dbReference>
<sequence>MNESLDKTFGALADPVRRAILMRLAQGEASVAELARPFEISQPAISKHLKVLEGAGLIETGRSAQARPRRLKPAGLDAANRFLEAMRTHWPDKFDRLDAYLKSFPKEQEGADD</sequence>
<dbReference type="InterPro" id="IPR001845">
    <property type="entry name" value="HTH_ArsR_DNA-bd_dom"/>
</dbReference>
<dbReference type="InterPro" id="IPR036390">
    <property type="entry name" value="WH_DNA-bd_sf"/>
</dbReference>
<evidence type="ECO:0000313" key="3">
    <source>
        <dbReference type="Proteomes" id="UP000290958"/>
    </source>
</evidence>
<dbReference type="PRINTS" id="PR00778">
    <property type="entry name" value="HTHARSR"/>
</dbReference>
<dbReference type="AlphaFoldDB" id="A0A4V1N382"/>
<dbReference type="PANTHER" id="PTHR38600">
    <property type="entry name" value="TRANSCRIPTIONAL REGULATORY PROTEIN"/>
    <property type="match status" value="1"/>
</dbReference>
<reference evidence="3" key="1">
    <citation type="submission" date="2019-01" db="EMBL/GenBank/DDBJ databases">
        <title>Cytophagaceae bacterium strain CAR-16.</title>
        <authorList>
            <person name="Chen W.-M."/>
        </authorList>
    </citation>
    <scope>NUCLEOTIDE SEQUENCE [LARGE SCALE GENOMIC DNA]</scope>
    <source>
        <strain evidence="3">CHR27</strain>
    </source>
</reference>
<dbReference type="EMBL" id="SBKP01000015">
    <property type="protein sequence ID" value="RXR26475.1"/>
    <property type="molecule type" value="Genomic_DNA"/>
</dbReference>
<dbReference type="RefSeq" id="WP_129405016.1">
    <property type="nucleotide sequence ID" value="NZ_SBKP01000015.1"/>
</dbReference>
<gene>
    <name evidence="2" type="ORF">EQG66_12935</name>
</gene>
<dbReference type="Proteomes" id="UP000290958">
    <property type="component" value="Unassembled WGS sequence"/>
</dbReference>
<dbReference type="OrthoDB" id="7391478at2"/>
<accession>A0A4V1N382</accession>
<protein>
    <submittedName>
        <fullName evidence="2">ArsR family transcriptional regulator</fullName>
    </submittedName>
</protein>
<dbReference type="NCBIfam" id="NF033788">
    <property type="entry name" value="HTH_metalloreg"/>
    <property type="match status" value="1"/>
</dbReference>
<evidence type="ECO:0000259" key="1">
    <source>
        <dbReference type="PROSITE" id="PS50987"/>
    </source>
</evidence>
<feature type="domain" description="HTH arsR-type" evidence="1">
    <location>
        <begin position="1"/>
        <end position="93"/>
    </location>
</feature>
<keyword evidence="3" id="KW-1185">Reference proteome</keyword>
<proteinExistence type="predicted"/>
<comment type="caution">
    <text evidence="2">The sequence shown here is derived from an EMBL/GenBank/DDBJ whole genome shotgun (WGS) entry which is preliminary data.</text>
</comment>
<dbReference type="Gene3D" id="1.10.10.10">
    <property type="entry name" value="Winged helix-like DNA-binding domain superfamily/Winged helix DNA-binding domain"/>
    <property type="match status" value="1"/>
</dbReference>